<sequence>MVLRLWDSTLVKPLCCGNLRVNTVCLLQHSVPITALGHWPRRKIAPYWPANTTSSINIQVQAHTWLASAIRQEHGTWWYGCLLLNCYAV</sequence>
<evidence type="ECO:0000313" key="1">
    <source>
        <dbReference type="EMBL" id="KAJ8356963.1"/>
    </source>
</evidence>
<dbReference type="EMBL" id="JAINUF010000006">
    <property type="protein sequence ID" value="KAJ8356963.1"/>
    <property type="molecule type" value="Genomic_DNA"/>
</dbReference>
<proteinExistence type="predicted"/>
<dbReference type="Proteomes" id="UP001152622">
    <property type="component" value="Chromosome 6"/>
</dbReference>
<name>A0A9Q1IXW6_SYNKA</name>
<organism evidence="1 2">
    <name type="scientific">Synaphobranchus kaupii</name>
    <name type="common">Kaup's arrowtooth eel</name>
    <dbReference type="NCBI Taxonomy" id="118154"/>
    <lineage>
        <taxon>Eukaryota</taxon>
        <taxon>Metazoa</taxon>
        <taxon>Chordata</taxon>
        <taxon>Craniata</taxon>
        <taxon>Vertebrata</taxon>
        <taxon>Euteleostomi</taxon>
        <taxon>Actinopterygii</taxon>
        <taxon>Neopterygii</taxon>
        <taxon>Teleostei</taxon>
        <taxon>Anguilliformes</taxon>
        <taxon>Synaphobranchidae</taxon>
        <taxon>Synaphobranchus</taxon>
    </lineage>
</organism>
<dbReference type="AlphaFoldDB" id="A0A9Q1IXW6"/>
<keyword evidence="2" id="KW-1185">Reference proteome</keyword>
<protein>
    <submittedName>
        <fullName evidence="1">Uncharacterized protein</fullName>
    </submittedName>
</protein>
<accession>A0A9Q1IXW6</accession>
<gene>
    <name evidence="1" type="ORF">SKAU_G00197570</name>
</gene>
<evidence type="ECO:0000313" key="2">
    <source>
        <dbReference type="Proteomes" id="UP001152622"/>
    </source>
</evidence>
<reference evidence="1" key="1">
    <citation type="journal article" date="2023" name="Science">
        <title>Genome structures resolve the early diversification of teleost fishes.</title>
        <authorList>
            <person name="Parey E."/>
            <person name="Louis A."/>
            <person name="Montfort J."/>
            <person name="Bouchez O."/>
            <person name="Roques C."/>
            <person name="Iampietro C."/>
            <person name="Lluch J."/>
            <person name="Castinel A."/>
            <person name="Donnadieu C."/>
            <person name="Desvignes T."/>
            <person name="Floi Bucao C."/>
            <person name="Jouanno E."/>
            <person name="Wen M."/>
            <person name="Mejri S."/>
            <person name="Dirks R."/>
            <person name="Jansen H."/>
            <person name="Henkel C."/>
            <person name="Chen W.J."/>
            <person name="Zahm M."/>
            <person name="Cabau C."/>
            <person name="Klopp C."/>
            <person name="Thompson A.W."/>
            <person name="Robinson-Rechavi M."/>
            <person name="Braasch I."/>
            <person name="Lecointre G."/>
            <person name="Bobe J."/>
            <person name="Postlethwait J.H."/>
            <person name="Berthelot C."/>
            <person name="Roest Crollius H."/>
            <person name="Guiguen Y."/>
        </authorList>
    </citation>
    <scope>NUCLEOTIDE SEQUENCE</scope>
    <source>
        <strain evidence="1">WJC10195</strain>
    </source>
</reference>
<comment type="caution">
    <text evidence="1">The sequence shown here is derived from an EMBL/GenBank/DDBJ whole genome shotgun (WGS) entry which is preliminary data.</text>
</comment>